<dbReference type="GO" id="GO:0005315">
    <property type="term" value="F:phosphate transmembrane transporter activity"/>
    <property type="evidence" value="ECO:0007669"/>
    <property type="project" value="InterPro"/>
</dbReference>
<evidence type="ECO:0000256" key="2">
    <source>
        <dbReference type="ARBA" id="ARBA00006375"/>
    </source>
</evidence>
<dbReference type="Proteomes" id="UP000198406">
    <property type="component" value="Unassembled WGS sequence"/>
</dbReference>
<dbReference type="OrthoDB" id="427452at2759"/>
<organism evidence="12 13">
    <name type="scientific">Fistulifera solaris</name>
    <name type="common">Oleaginous diatom</name>
    <dbReference type="NCBI Taxonomy" id="1519565"/>
    <lineage>
        <taxon>Eukaryota</taxon>
        <taxon>Sar</taxon>
        <taxon>Stramenopiles</taxon>
        <taxon>Ochrophyta</taxon>
        <taxon>Bacillariophyta</taxon>
        <taxon>Bacillariophyceae</taxon>
        <taxon>Bacillariophycidae</taxon>
        <taxon>Naviculales</taxon>
        <taxon>Naviculaceae</taxon>
        <taxon>Fistulifera</taxon>
    </lineage>
</organism>
<evidence type="ECO:0000256" key="5">
    <source>
        <dbReference type="ARBA" id="ARBA00022737"/>
    </source>
</evidence>
<evidence type="ECO:0000256" key="10">
    <source>
        <dbReference type="PROSITE-ProRule" id="PRU00282"/>
    </source>
</evidence>
<evidence type="ECO:0008006" key="14">
    <source>
        <dbReference type="Google" id="ProtNLM"/>
    </source>
</evidence>
<dbReference type="InterPro" id="IPR023395">
    <property type="entry name" value="MCP_dom_sf"/>
</dbReference>
<dbReference type="InterPro" id="IPR044677">
    <property type="entry name" value="SLC25A3/Pic2/Mir1-like"/>
</dbReference>
<evidence type="ECO:0000256" key="9">
    <source>
        <dbReference type="ARBA" id="ARBA00023136"/>
    </source>
</evidence>
<keyword evidence="4 10" id="KW-0812">Transmembrane</keyword>
<sequence>MHETKPPIDDDSSSFLRTRRSALLSIGSLALVLPQTASAATLEDPLESIAVGKGRWVPLKRDLSAGPVVDSSSTAVFCTYATRFLIRYDRGVQQWWRDLQQSNSLLSPAQQREVCQTQFGAFAKSLQNGFDAQDFSHIWDQFHQSYALNNAESEQQLLILFALLPSELQPIQRMEAAYRKNRQAMFSGVSLFEEQIQHLSNDFQLLLPSDSVRVVFQQQRDEPVCFKVYPPSLLELSMSNHQTLTAFGPISTQSALTRVKPNYGWETYAMLGLSGASGCALTHSLVVPLDVVKTRSQTNSDGTTSFIDSAQRIWDDEGWRGFLLGSQATVVGYFWYGLSVYPSYAFFKRFLSQQVLPAEVAAVHVNDVALIAGALASVIASLGLTPLEAARIRVVADPRTYQAAGLIGTLQAIATEGNVGWKNLYSGLPSLMTRQVIFGTVKFVSFERACEAIYGISPILKETTSTALIVSLVAGAFAGSLSSIVSQPADSVLTYVAKNNDTKGVGLGVIEGCSRMVECEGWQSLFRGLGSRCVWAGSIIAGQFMLYDVFRAYFHVTGEDLSQVFTIVATQ</sequence>
<keyword evidence="13" id="KW-1185">Reference proteome</keyword>
<feature type="repeat" description="Solcar" evidence="10">
    <location>
        <begin position="466"/>
        <end position="553"/>
    </location>
</feature>
<dbReference type="GO" id="GO:0005743">
    <property type="term" value="C:mitochondrial inner membrane"/>
    <property type="evidence" value="ECO:0007669"/>
    <property type="project" value="UniProtKB-SubCell"/>
</dbReference>
<evidence type="ECO:0000256" key="4">
    <source>
        <dbReference type="ARBA" id="ARBA00022692"/>
    </source>
</evidence>
<evidence type="ECO:0000256" key="7">
    <source>
        <dbReference type="ARBA" id="ARBA00022989"/>
    </source>
</evidence>
<evidence type="ECO:0000256" key="6">
    <source>
        <dbReference type="ARBA" id="ARBA00022792"/>
    </source>
</evidence>
<keyword evidence="9 10" id="KW-0472">Membrane</keyword>
<dbReference type="InParanoid" id="A0A1Z5KBK4"/>
<evidence type="ECO:0000256" key="3">
    <source>
        <dbReference type="ARBA" id="ARBA00022448"/>
    </source>
</evidence>
<accession>A0A1Z5KBK4</accession>
<dbReference type="GO" id="GO:1990547">
    <property type="term" value="P:mitochondrial phosphate ion transmembrane transport"/>
    <property type="evidence" value="ECO:0007669"/>
    <property type="project" value="InterPro"/>
</dbReference>
<evidence type="ECO:0000256" key="1">
    <source>
        <dbReference type="ARBA" id="ARBA00004448"/>
    </source>
</evidence>
<keyword evidence="7" id="KW-1133">Transmembrane helix</keyword>
<keyword evidence="3 11" id="KW-0813">Transport</keyword>
<evidence type="ECO:0000313" key="13">
    <source>
        <dbReference type="Proteomes" id="UP000198406"/>
    </source>
</evidence>
<feature type="repeat" description="Solcar" evidence="10">
    <location>
        <begin position="364"/>
        <end position="452"/>
    </location>
</feature>
<reference evidence="12 13" key="1">
    <citation type="journal article" date="2015" name="Plant Cell">
        <title>Oil accumulation by the oleaginous diatom Fistulifera solaris as revealed by the genome and transcriptome.</title>
        <authorList>
            <person name="Tanaka T."/>
            <person name="Maeda Y."/>
            <person name="Veluchamy A."/>
            <person name="Tanaka M."/>
            <person name="Abida H."/>
            <person name="Marechal E."/>
            <person name="Bowler C."/>
            <person name="Muto M."/>
            <person name="Sunaga Y."/>
            <person name="Tanaka M."/>
            <person name="Yoshino T."/>
            <person name="Taniguchi T."/>
            <person name="Fukuda Y."/>
            <person name="Nemoto M."/>
            <person name="Matsumoto M."/>
            <person name="Wong P.S."/>
            <person name="Aburatani S."/>
            <person name="Fujibuchi W."/>
        </authorList>
    </citation>
    <scope>NUCLEOTIDE SEQUENCE [LARGE SCALE GENOMIC DNA]</scope>
    <source>
        <strain evidence="12 13">JPCC DA0580</strain>
    </source>
</reference>
<comment type="similarity">
    <text evidence="2 11">Belongs to the mitochondrial carrier (TC 2.A.29) family.</text>
</comment>
<dbReference type="AlphaFoldDB" id="A0A1Z5KBK4"/>
<protein>
    <recommendedName>
        <fullName evidence="14">Solute carrier family 25 (Mitochondrial phosphate transporter), member 23/24/25/41</fullName>
    </recommendedName>
</protein>
<dbReference type="PANTHER" id="PTHR45671:SF12">
    <property type="entry name" value="MITOCHONDRIAL PHOSPHATE CARRIER PROTEIN"/>
    <property type="match status" value="1"/>
</dbReference>
<evidence type="ECO:0000313" key="12">
    <source>
        <dbReference type="EMBL" id="GAX23461.1"/>
    </source>
</evidence>
<proteinExistence type="inferred from homology"/>
<keyword evidence="5" id="KW-0677">Repeat</keyword>
<comment type="caution">
    <text evidence="12">The sequence shown here is derived from an EMBL/GenBank/DDBJ whole genome shotgun (WGS) entry which is preliminary data.</text>
</comment>
<gene>
    <name evidence="12" type="ORF">FisN_15Lh157</name>
</gene>
<feature type="repeat" description="Solcar" evidence="10">
    <location>
        <begin position="266"/>
        <end position="350"/>
    </location>
</feature>
<keyword evidence="6" id="KW-0999">Mitochondrion inner membrane</keyword>
<dbReference type="Pfam" id="PF00153">
    <property type="entry name" value="Mito_carr"/>
    <property type="match status" value="3"/>
</dbReference>
<dbReference type="InterPro" id="IPR018108">
    <property type="entry name" value="MCP_transmembrane"/>
</dbReference>
<evidence type="ECO:0000256" key="8">
    <source>
        <dbReference type="ARBA" id="ARBA00023128"/>
    </source>
</evidence>
<evidence type="ECO:0000256" key="11">
    <source>
        <dbReference type="RuleBase" id="RU000488"/>
    </source>
</evidence>
<name>A0A1Z5KBK4_FISSO</name>
<dbReference type="PROSITE" id="PS50920">
    <property type="entry name" value="SOLCAR"/>
    <property type="match status" value="3"/>
</dbReference>
<keyword evidence="8" id="KW-0496">Mitochondrion</keyword>
<comment type="subcellular location">
    <subcellularLocation>
        <location evidence="1">Mitochondrion inner membrane</location>
        <topology evidence="1">Multi-pass membrane protein</topology>
    </subcellularLocation>
</comment>
<dbReference type="SUPFAM" id="SSF103506">
    <property type="entry name" value="Mitochondrial carrier"/>
    <property type="match status" value="1"/>
</dbReference>
<dbReference type="Gene3D" id="1.50.40.10">
    <property type="entry name" value="Mitochondrial carrier domain"/>
    <property type="match status" value="2"/>
</dbReference>
<dbReference type="EMBL" id="BDSP01000201">
    <property type="protein sequence ID" value="GAX23461.1"/>
    <property type="molecule type" value="Genomic_DNA"/>
</dbReference>
<dbReference type="PANTHER" id="PTHR45671">
    <property type="entry name" value="SOLUTE CARRIER FAMILY 25 (MITOCHONDRIAL CARRIER PHOSPHATE CARRIER), MEMBER 3, LIKE-RELATED-RELATED"/>
    <property type="match status" value="1"/>
</dbReference>